<evidence type="ECO:0000256" key="2">
    <source>
        <dbReference type="ARBA" id="ARBA00008829"/>
    </source>
</evidence>
<dbReference type="SUPFAM" id="SSF51556">
    <property type="entry name" value="Metallo-dependent hydrolases"/>
    <property type="match status" value="1"/>
</dbReference>
<evidence type="ECO:0000256" key="5">
    <source>
        <dbReference type="ARBA" id="ARBA00022801"/>
    </source>
</evidence>
<protein>
    <recommendedName>
        <fullName evidence="7">dihydropyrimidinase</fullName>
        <ecNumber evidence="7">3.5.2.2</ecNumber>
    </recommendedName>
</protein>
<dbReference type="GO" id="GO:0006208">
    <property type="term" value="P:pyrimidine nucleobase catabolic process"/>
    <property type="evidence" value="ECO:0007669"/>
    <property type="project" value="TreeGrafter"/>
</dbReference>
<evidence type="ECO:0000256" key="8">
    <source>
        <dbReference type="PIRSR" id="PIRSR611778-50"/>
    </source>
</evidence>
<comment type="catalytic activity">
    <reaction evidence="6">
        <text>5,6-dihydrouracil + H2O = 3-(carbamoylamino)propanoate + H(+)</text>
        <dbReference type="Rhea" id="RHEA:16121"/>
        <dbReference type="ChEBI" id="CHEBI:11892"/>
        <dbReference type="ChEBI" id="CHEBI:15377"/>
        <dbReference type="ChEBI" id="CHEBI:15378"/>
        <dbReference type="ChEBI" id="CHEBI:15901"/>
        <dbReference type="EC" id="3.5.2.2"/>
    </reaction>
</comment>
<dbReference type="Pfam" id="PF01979">
    <property type="entry name" value="Amidohydro_1"/>
    <property type="match status" value="1"/>
</dbReference>
<evidence type="ECO:0000313" key="11">
    <source>
        <dbReference type="EnsemblMetazoa" id="BGLB010822-PB"/>
    </source>
</evidence>
<dbReference type="STRING" id="6526.A0A2C9K001"/>
<organism evidence="11 12">
    <name type="scientific">Biomphalaria glabrata</name>
    <name type="common">Bloodfluke planorb</name>
    <name type="synonym">Freshwater snail</name>
    <dbReference type="NCBI Taxonomy" id="6526"/>
    <lineage>
        <taxon>Eukaryota</taxon>
        <taxon>Metazoa</taxon>
        <taxon>Spiralia</taxon>
        <taxon>Lophotrochozoa</taxon>
        <taxon>Mollusca</taxon>
        <taxon>Gastropoda</taxon>
        <taxon>Heterobranchia</taxon>
        <taxon>Euthyneura</taxon>
        <taxon>Panpulmonata</taxon>
        <taxon>Hygrophila</taxon>
        <taxon>Lymnaeoidea</taxon>
        <taxon>Planorbidae</taxon>
        <taxon>Biomphalaria</taxon>
    </lineage>
</organism>
<dbReference type="Gene3D" id="3.20.20.140">
    <property type="entry name" value="Metal-dependent hydrolases"/>
    <property type="match status" value="1"/>
</dbReference>
<evidence type="ECO:0000256" key="7">
    <source>
        <dbReference type="ARBA" id="ARBA00039113"/>
    </source>
</evidence>
<dbReference type="GO" id="GO:0046872">
    <property type="term" value="F:metal ion binding"/>
    <property type="evidence" value="ECO:0007669"/>
    <property type="project" value="UniProtKB-KW"/>
</dbReference>
<proteinExistence type="inferred from homology"/>
<dbReference type="InterPro" id="IPR032466">
    <property type="entry name" value="Metal_Hydrolase"/>
</dbReference>
<dbReference type="EnsemblMetazoa" id="BGLB010822-RB">
    <property type="protein sequence ID" value="BGLB010822-PB"/>
    <property type="gene ID" value="BGLB010822"/>
</dbReference>
<dbReference type="InterPro" id="IPR006680">
    <property type="entry name" value="Amidohydro-rel"/>
</dbReference>
<feature type="domain" description="Amidohydrolase-related" evidence="10">
    <location>
        <begin position="59"/>
        <end position="439"/>
    </location>
</feature>
<dbReference type="SUPFAM" id="SSF51338">
    <property type="entry name" value="Composite domain of metallo-dependent hydrolases"/>
    <property type="match status" value="2"/>
</dbReference>
<dbReference type="InterPro" id="IPR011059">
    <property type="entry name" value="Metal-dep_hydrolase_composite"/>
</dbReference>
<dbReference type="KEGG" id="bgt:106074678"/>
<dbReference type="PANTHER" id="PTHR11647:SF1">
    <property type="entry name" value="COLLAPSIN RESPONSE MEDIATOR PROTEIN"/>
    <property type="match status" value="1"/>
</dbReference>
<evidence type="ECO:0000256" key="1">
    <source>
        <dbReference type="ARBA" id="ARBA00001947"/>
    </source>
</evidence>
<dbReference type="CDD" id="cd01314">
    <property type="entry name" value="D-HYD"/>
    <property type="match status" value="1"/>
</dbReference>
<dbReference type="PANTHER" id="PTHR11647">
    <property type="entry name" value="HYDRANTOINASE/DIHYDROPYRIMIDINASE FAMILY MEMBER"/>
    <property type="match status" value="1"/>
</dbReference>
<dbReference type="NCBIfam" id="TIGR02033">
    <property type="entry name" value="D-hydantoinase"/>
    <property type="match status" value="1"/>
</dbReference>
<dbReference type="InterPro" id="IPR050378">
    <property type="entry name" value="Metallo-dep_Hydrolases_sf"/>
</dbReference>
<comment type="PTM">
    <text evidence="8">Carbamylation allows a single lysine to coordinate two divalent metal cations.</text>
</comment>
<feature type="compositionally biased region" description="Polar residues" evidence="9">
    <location>
        <begin position="529"/>
        <end position="538"/>
    </location>
</feature>
<evidence type="ECO:0000259" key="10">
    <source>
        <dbReference type="Pfam" id="PF01979"/>
    </source>
</evidence>
<evidence type="ECO:0000256" key="3">
    <source>
        <dbReference type="ARBA" id="ARBA00022553"/>
    </source>
</evidence>
<feature type="modified residue" description="N6-carboxylysine" evidence="8">
    <location>
        <position position="160"/>
    </location>
</feature>
<comment type="cofactor">
    <cofactor evidence="1">
        <name>Zn(2+)</name>
        <dbReference type="ChEBI" id="CHEBI:29105"/>
    </cofactor>
</comment>
<name>A0A2C9K001_BIOGL</name>
<dbReference type="OrthoDB" id="10258955at2759"/>
<dbReference type="EC" id="3.5.2.2" evidence="7"/>
<dbReference type="Gene3D" id="2.30.40.10">
    <property type="entry name" value="Urease, subunit C, domain 1"/>
    <property type="match status" value="1"/>
</dbReference>
<dbReference type="GO" id="GO:0004157">
    <property type="term" value="F:dihydropyrimidinase activity"/>
    <property type="evidence" value="ECO:0007669"/>
    <property type="project" value="UniProtKB-EC"/>
</dbReference>
<dbReference type="Proteomes" id="UP000076420">
    <property type="component" value="Unassembled WGS sequence"/>
</dbReference>
<keyword evidence="5" id="KW-0378">Hydrolase</keyword>
<sequence length="565" mass="62468">MTDHIQSAQSRIFIKNGTIVNDDQSFHADIYIEDGIIKQVGTNLVIPGGARTIDARGKFVMPGGIDTHTHFQMPFMGTVSADDFYSGTKAALAGGTTMIIDFVIPQKGESLLDAYEKWRGWADAKVCCDYGLHVAVTWWNDQVSKEMDVLCSEKGVNSYKVFMAYKDVFMLDDDEIYHCFKRCKELKALPMVHAENGHLIAIKSRELLQQGVSGPEGHLQSRPEEVEEEATTRAITIADQAGAPLYVVHVMSKSSANVISKARREGEIYIYRERPKHKPTYVPFSSTDGHLLSQQVHEVAWCSGVSPESNDLQLTGTDNCTFNADQKAIGKDNFTRIPNGVNGVEDRMSIIWEKGVYSGKMDPCRFVAVTSATAAKVFNIYPKKGRIAVGSDADIVIWNGEATRTISAKTHHQAVDFNIFEGMTVHGVPEYVITGGSIVMDEGQLKVTQGLGRFVPTPVNSQTVFGRVGNREKSRQPQIVEREPYTGPVVEIKEEDALVYNKRSDNPILPESANEFHSRPPTRGGARNMQDSSFSLSGHQYDENQPKRPGTKVSNPPGGKSTGFW</sequence>
<evidence type="ECO:0000313" key="12">
    <source>
        <dbReference type="Proteomes" id="UP000076420"/>
    </source>
</evidence>
<comment type="similarity">
    <text evidence="2">Belongs to the metallo-dependent hydrolases superfamily. Hydantoinase/dihydropyrimidinase family.</text>
</comment>
<evidence type="ECO:0000256" key="4">
    <source>
        <dbReference type="ARBA" id="ARBA00022723"/>
    </source>
</evidence>
<keyword evidence="3" id="KW-0597">Phosphoprotein</keyword>
<dbReference type="GO" id="GO:0005829">
    <property type="term" value="C:cytosol"/>
    <property type="evidence" value="ECO:0007669"/>
    <property type="project" value="TreeGrafter"/>
</dbReference>
<keyword evidence="4" id="KW-0479">Metal-binding</keyword>
<evidence type="ECO:0000256" key="9">
    <source>
        <dbReference type="SAM" id="MobiDB-lite"/>
    </source>
</evidence>
<dbReference type="AlphaFoldDB" id="A0A2C9K001"/>
<dbReference type="VEuPathDB" id="VectorBase:BGLAX_039676"/>
<dbReference type="VEuPathDB" id="VectorBase:BGLB010822"/>
<dbReference type="InterPro" id="IPR011778">
    <property type="entry name" value="Hydantoinase/dihydroPyrase"/>
</dbReference>
<dbReference type="FunFam" id="3.20.20.140:FF:000076">
    <property type="entry name" value="Dihydropyrimidinase like 2"/>
    <property type="match status" value="1"/>
</dbReference>
<gene>
    <name evidence="11" type="primary">106074678</name>
</gene>
<dbReference type="FunFam" id="3.20.20.140:FF:000217">
    <property type="entry name" value="Dihydropyrimidinase-related protein 1"/>
    <property type="match status" value="1"/>
</dbReference>
<feature type="region of interest" description="Disordered" evidence="9">
    <location>
        <begin position="505"/>
        <end position="565"/>
    </location>
</feature>
<evidence type="ECO:0000256" key="6">
    <source>
        <dbReference type="ARBA" id="ARBA00036696"/>
    </source>
</evidence>
<accession>A0A2C9K001</accession>
<reference evidence="11" key="1">
    <citation type="submission" date="2020-05" db="UniProtKB">
        <authorList>
            <consortium name="EnsemblMetazoa"/>
        </authorList>
    </citation>
    <scope>IDENTIFICATION</scope>
    <source>
        <strain evidence="11">BB02</strain>
    </source>
</reference>